<keyword evidence="1" id="KW-0472">Membrane</keyword>
<dbReference type="EnsemblMetazoa" id="AMEC019156-RA">
    <property type="protein sequence ID" value="AMEC019156-PA"/>
    <property type="gene ID" value="AMEC019156"/>
</dbReference>
<organism evidence="2 3">
    <name type="scientific">Anopheles melas</name>
    <dbReference type="NCBI Taxonomy" id="34690"/>
    <lineage>
        <taxon>Eukaryota</taxon>
        <taxon>Metazoa</taxon>
        <taxon>Ecdysozoa</taxon>
        <taxon>Arthropoda</taxon>
        <taxon>Hexapoda</taxon>
        <taxon>Insecta</taxon>
        <taxon>Pterygota</taxon>
        <taxon>Neoptera</taxon>
        <taxon>Endopterygota</taxon>
        <taxon>Diptera</taxon>
        <taxon>Nematocera</taxon>
        <taxon>Culicoidea</taxon>
        <taxon>Culicidae</taxon>
        <taxon>Anophelinae</taxon>
        <taxon>Anopheles</taxon>
    </lineage>
</organism>
<keyword evidence="3" id="KW-1185">Reference proteome</keyword>
<keyword evidence="1" id="KW-1133">Transmembrane helix</keyword>
<dbReference type="AlphaFoldDB" id="A0A182UEX7"/>
<sequence>MDAVSGRLNRSTSIFSTGLMFIGVCFSHHVLGKVVKLQVERQDQVDHDVGQHLLDVALRRRFDNVQQKDDEICPQVIWNEREKMMMSMFASSCSFSMLRGFDTMSCTSSSGRTEPSSMSTVV</sequence>
<name>A0A182UEX7_9DIPT</name>
<feature type="transmembrane region" description="Helical" evidence="1">
    <location>
        <begin position="12"/>
        <end position="31"/>
    </location>
</feature>
<evidence type="ECO:0000313" key="3">
    <source>
        <dbReference type="Proteomes" id="UP000075902"/>
    </source>
</evidence>
<accession>A0A182UEX7</accession>
<evidence type="ECO:0000313" key="2">
    <source>
        <dbReference type="EnsemblMetazoa" id="AMEC019156-PA"/>
    </source>
</evidence>
<keyword evidence="1" id="KW-0812">Transmembrane</keyword>
<dbReference type="Proteomes" id="UP000075902">
    <property type="component" value="Unassembled WGS sequence"/>
</dbReference>
<protein>
    <submittedName>
        <fullName evidence="2">Uncharacterized protein</fullName>
    </submittedName>
</protein>
<dbReference type="VEuPathDB" id="VectorBase:AMEC019156"/>
<reference evidence="3" key="1">
    <citation type="submission" date="2014-01" db="EMBL/GenBank/DDBJ databases">
        <title>The Genome Sequence of Anopheles melas CM1001059_A (V2).</title>
        <authorList>
            <consortium name="The Broad Institute Genomics Platform"/>
            <person name="Neafsey D.E."/>
            <person name="Besansky N."/>
            <person name="Howell P."/>
            <person name="Walton C."/>
            <person name="Young S.K."/>
            <person name="Zeng Q."/>
            <person name="Gargeya S."/>
            <person name="Fitzgerald M."/>
            <person name="Haas B."/>
            <person name="Abouelleil A."/>
            <person name="Allen A.W."/>
            <person name="Alvarado L."/>
            <person name="Arachchi H.M."/>
            <person name="Berlin A.M."/>
            <person name="Chapman S.B."/>
            <person name="Gainer-Dewar J."/>
            <person name="Goldberg J."/>
            <person name="Griggs A."/>
            <person name="Gujja S."/>
            <person name="Hansen M."/>
            <person name="Howarth C."/>
            <person name="Imamovic A."/>
            <person name="Ireland A."/>
            <person name="Larimer J."/>
            <person name="McCowan C."/>
            <person name="Murphy C."/>
            <person name="Pearson M."/>
            <person name="Poon T.W."/>
            <person name="Priest M."/>
            <person name="Roberts A."/>
            <person name="Saif S."/>
            <person name="Shea T."/>
            <person name="Sisk P."/>
            <person name="Sykes S."/>
            <person name="Wortman J."/>
            <person name="Nusbaum C."/>
            <person name="Birren B."/>
        </authorList>
    </citation>
    <scope>NUCLEOTIDE SEQUENCE [LARGE SCALE GENOMIC DNA]</scope>
    <source>
        <strain evidence="3">CM1001059</strain>
    </source>
</reference>
<proteinExistence type="predicted"/>
<reference evidence="2" key="2">
    <citation type="submission" date="2020-05" db="UniProtKB">
        <authorList>
            <consortium name="EnsemblMetazoa"/>
        </authorList>
    </citation>
    <scope>IDENTIFICATION</scope>
    <source>
        <strain evidence="2">CM1001059</strain>
    </source>
</reference>
<evidence type="ECO:0000256" key="1">
    <source>
        <dbReference type="SAM" id="Phobius"/>
    </source>
</evidence>